<evidence type="ECO:0000313" key="1">
    <source>
        <dbReference type="Proteomes" id="UP000095285"/>
    </source>
</evidence>
<sequence length="75" mass="8728">MLMHGMQSSASMKVVPLGRRYRRIFRENKAGPIIKMRFTLYPRKASNIAGNDDHWWLEVLVRYHSQLDTPPALSS</sequence>
<dbReference type="Proteomes" id="UP000095285">
    <property type="component" value="Unassembled WGS sequence"/>
</dbReference>
<keyword evidence="1" id="KW-1185">Reference proteome</keyword>
<reference evidence="2" key="2">
    <citation type="submission" date="2016-11" db="UniProtKB">
        <authorList>
            <consortium name="WormBaseParasite"/>
        </authorList>
    </citation>
    <scope>IDENTIFICATION</scope>
</reference>
<reference evidence="1" key="1">
    <citation type="submission" date="2012-04" db="EMBL/GenBank/DDBJ databases">
        <title>The Genome Sequence of Loa loa.</title>
        <authorList>
            <consortium name="The Broad Institute Genome Sequencing Platform"/>
            <consortium name="Broad Institute Genome Sequencing Center for Infectious Disease"/>
            <person name="Nutman T.B."/>
            <person name="Fink D.L."/>
            <person name="Russ C."/>
            <person name="Young S."/>
            <person name="Zeng Q."/>
            <person name="Gargeya S."/>
            <person name="Alvarado L."/>
            <person name="Berlin A."/>
            <person name="Chapman S.B."/>
            <person name="Chen Z."/>
            <person name="Freedman E."/>
            <person name="Gellesch M."/>
            <person name="Goldberg J."/>
            <person name="Griggs A."/>
            <person name="Gujja S."/>
            <person name="Heilman E.R."/>
            <person name="Heiman D."/>
            <person name="Howarth C."/>
            <person name="Mehta T."/>
            <person name="Neiman D."/>
            <person name="Pearson M."/>
            <person name="Roberts A."/>
            <person name="Saif S."/>
            <person name="Shea T."/>
            <person name="Shenoy N."/>
            <person name="Sisk P."/>
            <person name="Stolte C."/>
            <person name="Sykes S."/>
            <person name="White J."/>
            <person name="Yandava C."/>
            <person name="Haas B."/>
            <person name="Henn M.R."/>
            <person name="Nusbaum C."/>
            <person name="Birren B."/>
        </authorList>
    </citation>
    <scope>NUCLEOTIDE SEQUENCE [LARGE SCALE GENOMIC DNA]</scope>
</reference>
<proteinExistence type="predicted"/>
<accession>A0A1I7VVQ4</accession>
<evidence type="ECO:0000313" key="2">
    <source>
        <dbReference type="WBParaSite" id="EN70_6786"/>
    </source>
</evidence>
<protein>
    <submittedName>
        <fullName evidence="2">Transposase</fullName>
    </submittedName>
</protein>
<dbReference type="AlphaFoldDB" id="A0A1I7VVQ4"/>
<organism evidence="1 2">
    <name type="scientific">Loa loa</name>
    <name type="common">Eye worm</name>
    <name type="synonym">Filaria loa</name>
    <dbReference type="NCBI Taxonomy" id="7209"/>
    <lineage>
        <taxon>Eukaryota</taxon>
        <taxon>Metazoa</taxon>
        <taxon>Ecdysozoa</taxon>
        <taxon>Nematoda</taxon>
        <taxon>Chromadorea</taxon>
        <taxon>Rhabditida</taxon>
        <taxon>Spirurina</taxon>
        <taxon>Spiruromorpha</taxon>
        <taxon>Filarioidea</taxon>
        <taxon>Onchocercidae</taxon>
        <taxon>Loa</taxon>
    </lineage>
</organism>
<dbReference type="WBParaSite" id="EN70_6786">
    <property type="protein sequence ID" value="EN70_6786"/>
    <property type="gene ID" value="EN70_6786"/>
</dbReference>
<name>A0A1I7VVQ4_LOALO</name>